<dbReference type="Proteomes" id="UP000275078">
    <property type="component" value="Unassembled WGS sequence"/>
</dbReference>
<name>A0A3N4I2W4_ASCIM</name>
<evidence type="ECO:0000259" key="11">
    <source>
        <dbReference type="SMART" id="SM00479"/>
    </source>
</evidence>
<dbReference type="GO" id="GO:0003676">
    <property type="term" value="F:nucleic acid binding"/>
    <property type="evidence" value="ECO:0007669"/>
    <property type="project" value="InterPro"/>
</dbReference>
<feature type="compositionally biased region" description="Basic and acidic residues" evidence="10">
    <location>
        <begin position="72"/>
        <end position="82"/>
    </location>
</feature>
<dbReference type="EMBL" id="ML119688">
    <property type="protein sequence ID" value="RPA80442.1"/>
    <property type="molecule type" value="Genomic_DNA"/>
</dbReference>
<keyword evidence="4" id="KW-0698">rRNA processing</keyword>
<comment type="similarity">
    <text evidence="2">Belongs to the REXO4 family.</text>
</comment>
<dbReference type="GO" id="GO:0006364">
    <property type="term" value="P:rRNA processing"/>
    <property type="evidence" value="ECO:0007669"/>
    <property type="project" value="UniProtKB-KW"/>
</dbReference>
<dbReference type="CDD" id="cd06144">
    <property type="entry name" value="REX4_like"/>
    <property type="match status" value="1"/>
</dbReference>
<feature type="compositionally biased region" description="Basic and acidic residues" evidence="10">
    <location>
        <begin position="302"/>
        <end position="313"/>
    </location>
</feature>
<comment type="function">
    <text evidence="9">Exoribonuclease involved in ribosome biosynthesis. Involved in the processing of ITS1, the internal transcribed spacer localized between the 18S and 5.8S rRNAs.</text>
</comment>
<dbReference type="AlphaFoldDB" id="A0A3N4I2W4"/>
<keyword evidence="8" id="KW-0539">Nucleus</keyword>
<dbReference type="OrthoDB" id="8191639at2759"/>
<proteinExistence type="inferred from homology"/>
<feature type="compositionally biased region" description="Basic residues" evidence="10">
    <location>
        <begin position="92"/>
        <end position="103"/>
    </location>
</feature>
<keyword evidence="6" id="KW-0378">Hydrolase</keyword>
<feature type="compositionally biased region" description="Basic and acidic residues" evidence="10">
    <location>
        <begin position="31"/>
        <end position="48"/>
    </location>
</feature>
<comment type="subcellular location">
    <subcellularLocation>
        <location evidence="1">Nucleus</location>
    </subcellularLocation>
</comment>
<feature type="compositionally biased region" description="Low complexity" evidence="10">
    <location>
        <begin position="109"/>
        <end position="124"/>
    </location>
</feature>
<reference evidence="12 13" key="1">
    <citation type="journal article" date="2018" name="Nat. Ecol. Evol.">
        <title>Pezizomycetes genomes reveal the molecular basis of ectomycorrhizal truffle lifestyle.</title>
        <authorList>
            <person name="Murat C."/>
            <person name="Payen T."/>
            <person name="Noel B."/>
            <person name="Kuo A."/>
            <person name="Morin E."/>
            <person name="Chen J."/>
            <person name="Kohler A."/>
            <person name="Krizsan K."/>
            <person name="Balestrini R."/>
            <person name="Da Silva C."/>
            <person name="Montanini B."/>
            <person name="Hainaut M."/>
            <person name="Levati E."/>
            <person name="Barry K.W."/>
            <person name="Belfiori B."/>
            <person name="Cichocki N."/>
            <person name="Clum A."/>
            <person name="Dockter R.B."/>
            <person name="Fauchery L."/>
            <person name="Guy J."/>
            <person name="Iotti M."/>
            <person name="Le Tacon F."/>
            <person name="Lindquist E.A."/>
            <person name="Lipzen A."/>
            <person name="Malagnac F."/>
            <person name="Mello A."/>
            <person name="Molinier V."/>
            <person name="Miyauchi S."/>
            <person name="Poulain J."/>
            <person name="Riccioni C."/>
            <person name="Rubini A."/>
            <person name="Sitrit Y."/>
            <person name="Splivallo R."/>
            <person name="Traeger S."/>
            <person name="Wang M."/>
            <person name="Zifcakova L."/>
            <person name="Wipf D."/>
            <person name="Zambonelli A."/>
            <person name="Paolocci F."/>
            <person name="Nowrousian M."/>
            <person name="Ottonello S."/>
            <person name="Baldrian P."/>
            <person name="Spatafora J.W."/>
            <person name="Henrissat B."/>
            <person name="Nagy L.G."/>
            <person name="Aury J.M."/>
            <person name="Wincker P."/>
            <person name="Grigoriev I.V."/>
            <person name="Bonfante P."/>
            <person name="Martin F.M."/>
        </authorList>
    </citation>
    <scope>NUCLEOTIDE SEQUENCE [LARGE SCALE GENOMIC DNA]</scope>
    <source>
        <strain evidence="12 13">RN42</strain>
    </source>
</reference>
<feature type="region of interest" description="Disordered" evidence="10">
    <location>
        <begin position="302"/>
        <end position="339"/>
    </location>
</feature>
<evidence type="ECO:0000256" key="9">
    <source>
        <dbReference type="ARBA" id="ARBA00025599"/>
    </source>
</evidence>
<dbReference type="GO" id="GO:0000027">
    <property type="term" value="P:ribosomal large subunit assembly"/>
    <property type="evidence" value="ECO:0007669"/>
    <property type="project" value="TreeGrafter"/>
</dbReference>
<keyword evidence="5" id="KW-0540">Nuclease</keyword>
<dbReference type="InterPro" id="IPR047021">
    <property type="entry name" value="REXO1/3/4-like"/>
</dbReference>
<dbReference type="InterPro" id="IPR037431">
    <property type="entry name" value="REX4_DEDDh_dom"/>
</dbReference>
<evidence type="ECO:0000256" key="2">
    <source>
        <dbReference type="ARBA" id="ARBA00010489"/>
    </source>
</evidence>
<sequence length="388" mass="42995">MSTEIPVPITQLSSNWKNLQKQLGLGKRKRTTDSEETSKPKKQTTEAPKKKKPTTTTPAEPAKVHKQKQKRRDANQKAKGIDGRVAYTPGKPKPKANNRKFQKLRQDGQKQAQDQKTQADAEAAGPKETHKTKPGRYLALDCEMVEVGGSGNPRNALARVSIVNYHEHVLLDLYVKPDEPVTDYRTAISGITPALINSPDAVSFKEAQEKVSELVKDRILIGHALKNDLKVLLLSHPRHQIRDTAALTSLRKKYSAGKTPALRMLAKKELGLEMKKGSHDSVEDASVALMLYKRHKDEFEEGFRRREGNEKKGKPAGAKKGKVDLATKAKERDDDGIKDPYKGYCGTLGEYEDLVAEGAISSGSEDEGEYSEGDYSEGEHSDGEEDDE</sequence>
<dbReference type="SMART" id="SM00479">
    <property type="entry name" value="EXOIII"/>
    <property type="match status" value="1"/>
</dbReference>
<evidence type="ECO:0000256" key="6">
    <source>
        <dbReference type="ARBA" id="ARBA00022801"/>
    </source>
</evidence>
<evidence type="ECO:0000256" key="4">
    <source>
        <dbReference type="ARBA" id="ARBA00022552"/>
    </source>
</evidence>
<organism evidence="12 13">
    <name type="scientific">Ascobolus immersus RN42</name>
    <dbReference type="NCBI Taxonomy" id="1160509"/>
    <lineage>
        <taxon>Eukaryota</taxon>
        <taxon>Fungi</taxon>
        <taxon>Dikarya</taxon>
        <taxon>Ascomycota</taxon>
        <taxon>Pezizomycotina</taxon>
        <taxon>Pezizomycetes</taxon>
        <taxon>Pezizales</taxon>
        <taxon>Ascobolaceae</taxon>
        <taxon>Ascobolus</taxon>
    </lineage>
</organism>
<dbReference type="FunFam" id="3.30.420.10:FF:000007">
    <property type="entry name" value="Interferon-stimulated exonuclease gene 20"/>
    <property type="match status" value="1"/>
</dbReference>
<dbReference type="GO" id="GO:0005634">
    <property type="term" value="C:nucleus"/>
    <property type="evidence" value="ECO:0007669"/>
    <property type="project" value="UniProtKB-SubCell"/>
</dbReference>
<evidence type="ECO:0000256" key="10">
    <source>
        <dbReference type="SAM" id="MobiDB-lite"/>
    </source>
</evidence>
<gene>
    <name evidence="12" type="ORF">BJ508DRAFT_239986</name>
</gene>
<protein>
    <recommendedName>
        <fullName evidence="3">RNA exonuclease 4</fullName>
    </recommendedName>
</protein>
<dbReference type="PANTHER" id="PTHR12801">
    <property type="entry name" value="RNA EXONUCLEASE REXO1 / RECO3 FAMILY MEMBER-RELATED"/>
    <property type="match status" value="1"/>
</dbReference>
<evidence type="ECO:0000256" key="7">
    <source>
        <dbReference type="ARBA" id="ARBA00022839"/>
    </source>
</evidence>
<accession>A0A3N4I2W4</accession>
<dbReference type="InterPro" id="IPR012337">
    <property type="entry name" value="RNaseH-like_sf"/>
</dbReference>
<feature type="region of interest" description="Disordered" evidence="10">
    <location>
        <begin position="356"/>
        <end position="388"/>
    </location>
</feature>
<evidence type="ECO:0000313" key="12">
    <source>
        <dbReference type="EMBL" id="RPA80442.1"/>
    </source>
</evidence>
<feature type="region of interest" description="Disordered" evidence="10">
    <location>
        <begin position="18"/>
        <end position="134"/>
    </location>
</feature>
<keyword evidence="13" id="KW-1185">Reference proteome</keyword>
<evidence type="ECO:0000256" key="3">
    <source>
        <dbReference type="ARBA" id="ARBA00016937"/>
    </source>
</evidence>
<dbReference type="InterPro" id="IPR036397">
    <property type="entry name" value="RNaseH_sf"/>
</dbReference>
<dbReference type="PANTHER" id="PTHR12801:SF45">
    <property type="entry name" value="RNA EXONUCLEASE 4"/>
    <property type="match status" value="1"/>
</dbReference>
<dbReference type="STRING" id="1160509.A0A3N4I2W4"/>
<feature type="compositionally biased region" description="Acidic residues" evidence="10">
    <location>
        <begin position="364"/>
        <end position="388"/>
    </location>
</feature>
<dbReference type="InterPro" id="IPR013520">
    <property type="entry name" value="Ribonucl_H"/>
</dbReference>
<dbReference type="GO" id="GO:0008408">
    <property type="term" value="F:3'-5' exonuclease activity"/>
    <property type="evidence" value="ECO:0007669"/>
    <property type="project" value="InterPro"/>
</dbReference>
<feature type="domain" description="Exonuclease" evidence="11">
    <location>
        <begin position="136"/>
        <end position="301"/>
    </location>
</feature>
<evidence type="ECO:0000256" key="8">
    <source>
        <dbReference type="ARBA" id="ARBA00023242"/>
    </source>
</evidence>
<dbReference type="Pfam" id="PF00929">
    <property type="entry name" value="RNase_T"/>
    <property type="match status" value="1"/>
</dbReference>
<dbReference type="SUPFAM" id="SSF53098">
    <property type="entry name" value="Ribonuclease H-like"/>
    <property type="match status" value="1"/>
</dbReference>
<evidence type="ECO:0000313" key="13">
    <source>
        <dbReference type="Proteomes" id="UP000275078"/>
    </source>
</evidence>
<evidence type="ECO:0000256" key="1">
    <source>
        <dbReference type="ARBA" id="ARBA00004123"/>
    </source>
</evidence>
<keyword evidence="7" id="KW-0269">Exonuclease</keyword>
<evidence type="ECO:0000256" key="5">
    <source>
        <dbReference type="ARBA" id="ARBA00022722"/>
    </source>
</evidence>
<feature type="compositionally biased region" description="Basic and acidic residues" evidence="10">
    <location>
        <begin position="321"/>
        <end position="339"/>
    </location>
</feature>
<dbReference type="Gene3D" id="3.30.420.10">
    <property type="entry name" value="Ribonuclease H-like superfamily/Ribonuclease H"/>
    <property type="match status" value="1"/>
</dbReference>